<protein>
    <submittedName>
        <fullName evidence="1">DUF1684 domain-containing protein</fullName>
    </submittedName>
</protein>
<keyword evidence="2" id="KW-1185">Reference proteome</keyword>
<dbReference type="PANTHER" id="PTHR41913">
    <property type="entry name" value="DUF1684 DOMAIN-CONTAINING PROTEIN"/>
    <property type="match status" value="1"/>
</dbReference>
<evidence type="ECO:0000313" key="1">
    <source>
        <dbReference type="EMBL" id="MFI2319280.1"/>
    </source>
</evidence>
<dbReference type="PANTHER" id="PTHR41913:SF1">
    <property type="entry name" value="DUF1684 DOMAIN-CONTAINING PROTEIN"/>
    <property type="match status" value="1"/>
</dbReference>
<proteinExistence type="predicted"/>
<dbReference type="Pfam" id="PF07920">
    <property type="entry name" value="DUF1684"/>
    <property type="match status" value="1"/>
</dbReference>
<name>A0ABW7W8H4_9NOCA</name>
<dbReference type="Proteomes" id="UP001611450">
    <property type="component" value="Unassembled WGS sequence"/>
</dbReference>
<accession>A0ABW7W8H4</accession>
<dbReference type="RefSeq" id="WP_396945899.1">
    <property type="nucleotide sequence ID" value="NZ_JBIRXV010000001.1"/>
</dbReference>
<organism evidence="1 2">
    <name type="scientific">Nocardia beijingensis</name>
    <dbReference type="NCBI Taxonomy" id="95162"/>
    <lineage>
        <taxon>Bacteria</taxon>
        <taxon>Bacillati</taxon>
        <taxon>Actinomycetota</taxon>
        <taxon>Actinomycetes</taxon>
        <taxon>Mycobacteriales</taxon>
        <taxon>Nocardiaceae</taxon>
        <taxon>Nocardia</taxon>
    </lineage>
</organism>
<gene>
    <name evidence="1" type="ORF">ACH47G_02210</name>
</gene>
<dbReference type="EMBL" id="JBIRXV010000001">
    <property type="protein sequence ID" value="MFI2319280.1"/>
    <property type="molecule type" value="Genomic_DNA"/>
</dbReference>
<sequence>MTAQAAAATPTDAFVADWQDWHRGQEARLADPHGFLAITNLHWLSETPQRFPDAPGAWSTGADGVTVVLDDGDELVVDGTSVRGRHGFGVIPERGGVNAAWGDAVIEVAKRGGHDIVRPRHPGNSLRTAFRGTPAYPPHPRWAVTGRYVAFPQPRPTTVGAAVEGLEHVYEAPGQVEFELDGRPLRLTAFPGKDPGGLTVLFTDETSGVTTYAANRVLQLAPLEADGSVLLDFNRAANLPCAYTDLATCPLPPAENRLPIAIEAGEKLPYERGGTR</sequence>
<reference evidence="1 2" key="1">
    <citation type="submission" date="2024-10" db="EMBL/GenBank/DDBJ databases">
        <title>The Natural Products Discovery Center: Release of the First 8490 Sequenced Strains for Exploring Actinobacteria Biosynthetic Diversity.</title>
        <authorList>
            <person name="Kalkreuter E."/>
            <person name="Kautsar S.A."/>
            <person name="Yang D."/>
            <person name="Bader C.D."/>
            <person name="Teijaro C.N."/>
            <person name="Fluegel L."/>
            <person name="Davis C.M."/>
            <person name="Simpson J.R."/>
            <person name="Lauterbach L."/>
            <person name="Steele A.D."/>
            <person name="Gui C."/>
            <person name="Meng S."/>
            <person name="Li G."/>
            <person name="Viehrig K."/>
            <person name="Ye F."/>
            <person name="Su P."/>
            <person name="Kiefer A.F."/>
            <person name="Nichols A."/>
            <person name="Cepeda A.J."/>
            <person name="Yan W."/>
            <person name="Fan B."/>
            <person name="Jiang Y."/>
            <person name="Adhikari A."/>
            <person name="Zheng C.-J."/>
            <person name="Schuster L."/>
            <person name="Cowan T.M."/>
            <person name="Smanski M.J."/>
            <person name="Chevrette M.G."/>
            <person name="De Carvalho L.P.S."/>
            <person name="Shen B."/>
        </authorList>
    </citation>
    <scope>NUCLEOTIDE SEQUENCE [LARGE SCALE GENOMIC DNA]</scope>
    <source>
        <strain evidence="1 2">NPDC019626</strain>
    </source>
</reference>
<comment type="caution">
    <text evidence="1">The sequence shown here is derived from an EMBL/GenBank/DDBJ whole genome shotgun (WGS) entry which is preliminary data.</text>
</comment>
<dbReference type="InterPro" id="IPR012467">
    <property type="entry name" value="DUF1684"/>
</dbReference>
<evidence type="ECO:0000313" key="2">
    <source>
        <dbReference type="Proteomes" id="UP001611450"/>
    </source>
</evidence>